<proteinExistence type="predicted"/>
<evidence type="ECO:0000313" key="1">
    <source>
        <dbReference type="EMBL" id="POZ93336.1"/>
    </source>
</evidence>
<reference evidence="1 2" key="1">
    <citation type="submission" date="2014-01" db="EMBL/GenBank/DDBJ databases">
        <title>Comparative genomics of Petrotoga.</title>
        <authorList>
            <person name="Chow K."/>
            <person name="Charchuk R."/>
            <person name="Nesbo C.L."/>
        </authorList>
    </citation>
    <scope>NUCLEOTIDE SEQUENCE [LARGE SCALE GENOMIC DNA]</scope>
    <source>
        <strain evidence="1 2">DSM 16923</strain>
    </source>
</reference>
<comment type="caution">
    <text evidence="1">The sequence shown here is derived from an EMBL/GenBank/DDBJ whole genome shotgun (WGS) entry which is preliminary data.</text>
</comment>
<evidence type="ECO:0000313" key="2">
    <source>
        <dbReference type="Proteomes" id="UP000236950"/>
    </source>
</evidence>
<protein>
    <submittedName>
        <fullName evidence="1">Uncharacterized protein</fullName>
    </submittedName>
</protein>
<name>A0A2S5EJL8_9BACT</name>
<keyword evidence="2" id="KW-1185">Reference proteome</keyword>
<dbReference type="AlphaFoldDB" id="A0A2S5EJL8"/>
<sequence length="647" mass="77316">MERIKYYPTNDLMCGNNLSNIENIIKKFEGYKAEKEALDINDMIELYNVKKYFDNEIYLKDWSNENISYYKNTINKLFGIVARYFKSIAQYDFIVLYKKVKRYYRDDFWELIDKFKVYESIDEINFEEIINLPEVWLYELLKHKKIVEYFGKTIRQHMLNDYSSAELLLDEFEMKHISDKDPLNFPKELNSTDKEIIINNYIESENPNLNYLRLIANMQSNKDKIEISPKTLLKAKKKAENQEGQLFTEDSKMNIKITVVFSESQDEEVIVKRESQSITAKYNTKWIKNNTDYATLLNNFIYLFEFVDWQMRFTLVNKFNHMGVFERYGGISSKNAYKTGIEFNNKNILSLLQIKGYYNELFGLGIRLEEVIEWFFIEYLVKEFNASKFKITMPSSNSTMLEKCTIIMPGMESVLKQFSLFVQEGEIDFELLEIRSEPLVYNNIPSLVDKKYVYGIGEEYETVTFLLFSDQSELGYNEKNKKTYNNFFELLRNEKLKLKDYPDYCVKKINWLIDHKYLSTNEEGYIIFDDKLLIIILKDLYFNEVINYWRYPDPGRLIMDELEKKNIIEFESTLFSRPEQAYINYFLNKSQFNNGLDLRNKYVHTQPSSDDIVNVHNNNYMILLRLFILTVIKINDDFCISDELKDN</sequence>
<dbReference type="RefSeq" id="WP_103898068.1">
    <property type="nucleotide sequence ID" value="NZ_JALY01000052.1"/>
</dbReference>
<accession>A0A2S5EJL8</accession>
<dbReference type="EMBL" id="JALY01000052">
    <property type="protein sequence ID" value="POZ93336.1"/>
    <property type="molecule type" value="Genomic_DNA"/>
</dbReference>
<dbReference type="Proteomes" id="UP000236950">
    <property type="component" value="Unassembled WGS sequence"/>
</dbReference>
<gene>
    <name evidence="1" type="ORF">AA81_02295</name>
</gene>
<organism evidence="1 2">
    <name type="scientific">Petrotoga halophila DSM 16923</name>
    <dbReference type="NCBI Taxonomy" id="1122953"/>
    <lineage>
        <taxon>Bacteria</taxon>
        <taxon>Thermotogati</taxon>
        <taxon>Thermotogota</taxon>
        <taxon>Thermotogae</taxon>
        <taxon>Petrotogales</taxon>
        <taxon>Petrotogaceae</taxon>
        <taxon>Petrotoga</taxon>
    </lineage>
</organism>